<evidence type="ECO:0000256" key="3">
    <source>
        <dbReference type="ARBA" id="ARBA00022776"/>
    </source>
</evidence>
<dbReference type="CDD" id="cd19953">
    <property type="entry name" value="PDS5"/>
    <property type="match status" value="1"/>
</dbReference>
<reference evidence="7 8" key="1">
    <citation type="journal article" date="2019" name="Fungal Biol. Biotechnol.">
        <title>Draft genome sequence of fastidious pathogen Ceratobasidium theobromae, which causes vascular-streak dieback in Theobroma cacao.</title>
        <authorList>
            <person name="Ali S.S."/>
            <person name="Asman A."/>
            <person name="Shao J."/>
            <person name="Firmansyah A.P."/>
            <person name="Susilo A.W."/>
            <person name="Rosmana A."/>
            <person name="McMahon P."/>
            <person name="Junaid M."/>
            <person name="Guest D."/>
            <person name="Kheng T.Y."/>
            <person name="Meinhardt L.W."/>
            <person name="Bailey B.A."/>
        </authorList>
    </citation>
    <scope>NUCLEOTIDE SEQUENCE [LARGE SCALE GENOMIC DNA]</scope>
    <source>
        <strain evidence="7 8">CT2</strain>
    </source>
</reference>
<dbReference type="Proteomes" id="UP000383932">
    <property type="component" value="Unassembled WGS sequence"/>
</dbReference>
<dbReference type="PANTHER" id="PTHR12663">
    <property type="entry name" value="ANDROGEN INDUCED INHIBITOR OF PROLIFERATION AS3 / PDS5-RELATED"/>
    <property type="match status" value="1"/>
</dbReference>
<dbReference type="GO" id="GO:0000785">
    <property type="term" value="C:chromatin"/>
    <property type="evidence" value="ECO:0007669"/>
    <property type="project" value="TreeGrafter"/>
</dbReference>
<proteinExistence type="predicted"/>
<evidence type="ECO:0000313" key="7">
    <source>
        <dbReference type="EMBL" id="KAB5592868.1"/>
    </source>
</evidence>
<organism evidence="7 8">
    <name type="scientific">Ceratobasidium theobromae</name>
    <dbReference type="NCBI Taxonomy" id="1582974"/>
    <lineage>
        <taxon>Eukaryota</taxon>
        <taxon>Fungi</taxon>
        <taxon>Dikarya</taxon>
        <taxon>Basidiomycota</taxon>
        <taxon>Agaricomycotina</taxon>
        <taxon>Agaricomycetes</taxon>
        <taxon>Cantharellales</taxon>
        <taxon>Ceratobasidiaceae</taxon>
        <taxon>Ceratobasidium</taxon>
    </lineage>
</organism>
<dbReference type="GO" id="GO:0006281">
    <property type="term" value="P:DNA repair"/>
    <property type="evidence" value="ECO:0007669"/>
    <property type="project" value="TreeGrafter"/>
</dbReference>
<dbReference type="Gene3D" id="1.25.10.10">
    <property type="entry name" value="Leucine-rich Repeat Variant"/>
    <property type="match status" value="1"/>
</dbReference>
<dbReference type="PANTHER" id="PTHR12663:SF0">
    <property type="entry name" value="PRECOCIOUS DISSOCIATION OF SISTERS 5, ISOFORM A"/>
    <property type="match status" value="1"/>
</dbReference>
<evidence type="ECO:0000256" key="1">
    <source>
        <dbReference type="ARBA" id="ARBA00004123"/>
    </source>
</evidence>
<comment type="caution">
    <text evidence="7">The sequence shown here is derived from an EMBL/GenBank/DDBJ whole genome shotgun (WGS) entry which is preliminary data.</text>
</comment>
<evidence type="ECO:0000256" key="4">
    <source>
        <dbReference type="ARBA" id="ARBA00023242"/>
    </source>
</evidence>
<dbReference type="InterPro" id="IPR011989">
    <property type="entry name" value="ARM-like"/>
</dbReference>
<dbReference type="GO" id="GO:0005634">
    <property type="term" value="C:nucleus"/>
    <property type="evidence" value="ECO:0007669"/>
    <property type="project" value="UniProtKB-SubCell"/>
</dbReference>
<evidence type="ECO:0000256" key="6">
    <source>
        <dbReference type="SAM" id="MobiDB-lite"/>
    </source>
</evidence>
<dbReference type="InterPro" id="IPR016024">
    <property type="entry name" value="ARM-type_fold"/>
</dbReference>
<sequence length="1328" mass="147433">MVATTRGANSPRKLKFSDKIVTKGLTTDALVKKMKALHSELASIDQDNVDTNTLQGVRKELISTTILLHKDKGVRALAACCIADLLRLYAPDAPYTAPELKDIFQFFFRQLSTGLRGPDAPYYNEYFYLLESLASIKSIVLVCDIPAADELLCTIFRNIFDLVPLGLPKNVEMFMSEILVALIDECASLPSEVLEILLAQFLPARSSTDSPAYRLSIGVCTRTADKLQRHVAQYFGDLLLQHTPEDQSTIPPEDIEELRTAHELVQRLAHAVAPLLLNVVPQLEEELHVTDQTIRSIATQTLGAIFGDLNGAKLARTYHLTWNQWLSRKNDRSAAVRVIFVESCKDILLHHAELKNDMEEALKIKFMDPDDKVRAAVCKLFSQIDYEAALHHVAKSQLEALAGRCLDRKPVVRHEAFNSLGRLYSLAYPEIENNDLAAVPQFAWIPDKLVEAAAMSETRDEAEKCISEFVLPLPAKGEDVVSWTERLLLVMKYLSPGCVNNLLTLANIKTPSVTVAVSSRSRQLIDNLCSIVAQPFMSALSNVVWIITLQGGIVDKNEEEVTKNLNSAITILTTRNADTSKHAEDLRTFAKLNENRLYKLLKTCLDPQTDLKTLIKSTSEFHRRVEQASAGILDTMSWFLRRASLHIVNQSSIPTLVKKLRLADQPNSESQALVSMAGDDGVQQTHAEIIADRAQSVLECMSKYLPSIFTPHVGELIKALADEKHPKLVQSCAQALAAAVRLDGSLAPTEKRTIDRLVKIALGDAPKQAKFALRILANCKDGKHHCAKVVNTIAPGLPNSDGETLVAHIAALAEAAKSCPEAFEDKSDVIMNYLVQQLLMSNTPSTVEDMITEDADDEWVEDSQLNGIGKAKILALKVMHNRCLAHAESDAALDISQPVFKMLFAILEHSGAVNPSVEYDPRIKARLRLQAAVSLLKMSSVDAYANLVLKNLIMLAITIQDTSFRVRSELLNKFTLLCINRKLGSNFYVLAFITAHDPEREIQMRVQHFDMLFIRLLHLLAHHPDFAISSEGLQDMAKYIEFYLEIVATAENVSLQFHLALKAKTVRDAESHVFSEVRSSLTGDYEFDLATHCQHLYVLSELAGHLIRARAKNRQWTLNTYPGKVKIPADIFRALPNHEAASKASISKKEYLPEENLQWLASAGKPIRSPTSKGRKAGKEETGEKDKAPRKRKAGASGRTNGSKKARRPKKADTWREESEEDESEELTSESDEGNASKARVNVSTREERRLRRSRGGDKAKAETDEEGSGGEEASGGDDESEGEGEGESGDEPEGSDKDQETQVSRKKRRTRGPALTSRKRKSRPSRA</sequence>
<accession>A0A5N5QMR7</accession>
<evidence type="ECO:0000256" key="5">
    <source>
        <dbReference type="ARBA" id="ARBA00023306"/>
    </source>
</evidence>
<keyword evidence="3" id="KW-0498">Mitosis</keyword>
<comment type="subcellular location">
    <subcellularLocation>
        <location evidence="1">Nucleus</location>
    </subcellularLocation>
</comment>
<feature type="compositionally biased region" description="Basic and acidic residues" evidence="6">
    <location>
        <begin position="1177"/>
        <end position="1187"/>
    </location>
</feature>
<protein>
    <submittedName>
        <fullName evidence="7">Sister chromatid cohesion protein pds5</fullName>
    </submittedName>
</protein>
<dbReference type="EMBL" id="SSOP01000051">
    <property type="protein sequence ID" value="KAB5592868.1"/>
    <property type="molecule type" value="Genomic_DNA"/>
</dbReference>
<feature type="region of interest" description="Disordered" evidence="6">
    <location>
        <begin position="1162"/>
        <end position="1328"/>
    </location>
</feature>
<keyword evidence="8" id="KW-1185">Reference proteome</keyword>
<dbReference type="SUPFAM" id="SSF48371">
    <property type="entry name" value="ARM repeat"/>
    <property type="match status" value="1"/>
</dbReference>
<dbReference type="OrthoDB" id="200660at2759"/>
<keyword evidence="5" id="KW-0131">Cell cycle</keyword>
<dbReference type="GO" id="GO:0007064">
    <property type="term" value="P:mitotic sister chromatid cohesion"/>
    <property type="evidence" value="ECO:0007669"/>
    <property type="project" value="InterPro"/>
</dbReference>
<keyword evidence="4" id="KW-0539">Nucleus</keyword>
<dbReference type="Pfam" id="PF20168">
    <property type="entry name" value="PDS5"/>
    <property type="match status" value="1"/>
</dbReference>
<dbReference type="InterPro" id="IPR039776">
    <property type="entry name" value="Pds5"/>
</dbReference>
<feature type="compositionally biased region" description="Acidic residues" evidence="6">
    <location>
        <begin position="1264"/>
        <end position="1294"/>
    </location>
</feature>
<evidence type="ECO:0000313" key="8">
    <source>
        <dbReference type="Proteomes" id="UP000383932"/>
    </source>
</evidence>
<feature type="compositionally biased region" description="Acidic residues" evidence="6">
    <location>
        <begin position="1218"/>
        <end position="1233"/>
    </location>
</feature>
<keyword evidence="2" id="KW-0132">Cell division</keyword>
<name>A0A5N5QMR7_9AGAM</name>
<gene>
    <name evidence="7" type="ORF">CTheo_3657</name>
</gene>
<evidence type="ECO:0000256" key="2">
    <source>
        <dbReference type="ARBA" id="ARBA00022618"/>
    </source>
</evidence>
<dbReference type="GO" id="GO:0051301">
    <property type="term" value="P:cell division"/>
    <property type="evidence" value="ECO:0007669"/>
    <property type="project" value="UniProtKB-KW"/>
</dbReference>
<feature type="compositionally biased region" description="Basic and acidic residues" evidence="6">
    <location>
        <begin position="1245"/>
        <end position="1263"/>
    </location>
</feature>
<feature type="compositionally biased region" description="Basic residues" evidence="6">
    <location>
        <begin position="1305"/>
        <end position="1328"/>
    </location>
</feature>